<reference evidence="5" key="2">
    <citation type="submission" date="2023-07" db="EMBL/GenBank/DDBJ databases">
        <authorList>
            <person name="Jung D.-H."/>
        </authorList>
    </citation>
    <scope>NUCLEOTIDE SEQUENCE [LARGE SCALE GENOMIC DNA]</scope>
    <source>
        <strain evidence="5">JA-25</strain>
    </source>
</reference>
<dbReference type="InterPro" id="IPR000595">
    <property type="entry name" value="cNMP-bd_dom"/>
</dbReference>
<dbReference type="SMART" id="SM00100">
    <property type="entry name" value="cNMP"/>
    <property type="match status" value="1"/>
</dbReference>
<dbReference type="PROSITE" id="PS00889">
    <property type="entry name" value="CNMP_BINDING_2"/>
    <property type="match status" value="1"/>
</dbReference>
<dbReference type="Gene3D" id="2.60.120.10">
    <property type="entry name" value="Jelly Rolls"/>
    <property type="match status" value="1"/>
</dbReference>
<evidence type="ECO:0000313" key="4">
    <source>
        <dbReference type="EMBL" id="NID10360.1"/>
    </source>
</evidence>
<reference evidence="5" key="1">
    <citation type="submission" date="2019-09" db="EMBL/GenBank/DDBJ databases">
        <authorList>
            <person name="Jung D.-H."/>
        </authorList>
    </citation>
    <scope>NUCLEOTIDE SEQUENCE [LARGE SCALE GENOMIC DNA]</scope>
    <source>
        <strain evidence="5">JA-25</strain>
    </source>
</reference>
<dbReference type="Gene3D" id="1.25.10.10">
    <property type="entry name" value="Leucine-rich Repeat Variant"/>
    <property type="match status" value="1"/>
</dbReference>
<keyword evidence="1" id="KW-0472">Membrane</keyword>
<dbReference type="Proteomes" id="UP000606008">
    <property type="component" value="Unassembled WGS sequence"/>
</dbReference>
<evidence type="ECO:0000259" key="3">
    <source>
        <dbReference type="PROSITE" id="PS50887"/>
    </source>
</evidence>
<feature type="transmembrane region" description="Helical" evidence="1">
    <location>
        <begin position="88"/>
        <end position="109"/>
    </location>
</feature>
<feature type="domain" description="Cyclic nucleotide-binding" evidence="2">
    <location>
        <begin position="931"/>
        <end position="1046"/>
    </location>
</feature>
<dbReference type="InterPro" id="IPR011989">
    <property type="entry name" value="ARM-like"/>
</dbReference>
<dbReference type="PANTHER" id="PTHR23011:SF28">
    <property type="entry name" value="CYCLIC NUCLEOTIDE-BINDING DOMAIN CONTAINING PROTEIN"/>
    <property type="match status" value="1"/>
</dbReference>
<accession>A0ABX0QDA3</accession>
<feature type="transmembrane region" description="Helical" evidence="1">
    <location>
        <begin position="298"/>
        <end position="321"/>
    </location>
</feature>
<keyword evidence="5" id="KW-1185">Reference proteome</keyword>
<dbReference type="PROSITE" id="PS50042">
    <property type="entry name" value="CNMP_BINDING_3"/>
    <property type="match status" value="1"/>
</dbReference>
<dbReference type="InterPro" id="IPR018488">
    <property type="entry name" value="cNMP-bd_CS"/>
</dbReference>
<feature type="transmembrane region" description="Helical" evidence="1">
    <location>
        <begin position="150"/>
        <end position="172"/>
    </location>
</feature>
<evidence type="ECO:0000259" key="2">
    <source>
        <dbReference type="PROSITE" id="PS50042"/>
    </source>
</evidence>
<evidence type="ECO:0000313" key="5">
    <source>
        <dbReference type="Proteomes" id="UP000606008"/>
    </source>
</evidence>
<feature type="transmembrane region" description="Helical" evidence="1">
    <location>
        <begin position="56"/>
        <end position="76"/>
    </location>
</feature>
<feature type="transmembrane region" description="Helical" evidence="1">
    <location>
        <begin position="268"/>
        <end position="286"/>
    </location>
</feature>
<dbReference type="Pfam" id="PF00027">
    <property type="entry name" value="cNMP_binding"/>
    <property type="match status" value="1"/>
</dbReference>
<organism evidence="4 5">
    <name type="scientific">Fibrivirga algicola</name>
    <dbReference type="NCBI Taxonomy" id="2950420"/>
    <lineage>
        <taxon>Bacteria</taxon>
        <taxon>Pseudomonadati</taxon>
        <taxon>Bacteroidota</taxon>
        <taxon>Cytophagia</taxon>
        <taxon>Cytophagales</taxon>
        <taxon>Spirosomataceae</taxon>
        <taxon>Fibrivirga</taxon>
    </lineage>
</organism>
<sequence>MVETGSAQRVNRSLGIRAEEGKTVRLFFSHNFLLGIGTVLVYVAANVLLLENHPEASLPIAYIASGIGMAVVGRIYAHFEHHLALQQLATRVLWSVIVLTAVIAAFVVFGRSVGVAITIMVGYRIIYLLTNLEFWAVSALVFDVRQSKRLFGVISSGDMPAKALGALLAALIHGHGPLVWLLLLAFGCYGAALFITNRTIQLHNIEATTRPVRSNRRTTRPWVEQLFGGSDLISAVCLTLVPVAMIAAGIEYEFFINVKHKFHDQGNVMQALGKVLGVTYLLAMAVKALFSRRVLDQFGIMPTLGGLPVLAAVGFSAYGLIAWRPSSETAQLLYFSLLYISFEVVRRAIFDPVLLVLFQPLPPQQRLKGHTLAKGLYEPMGIALAGIALWLVYTIGESSYQWLLLTGFVLSVLLFVFVQRTYRHYVHTLQDALSRRFIAPDEVTLRGTAATFVEHALDSTNPVDVINALDFAHALPTDILHQRTESLLSHHEAAVRQRALSIADPLHMPSLMIMLGNLAQHDADAGVRQEAAEQLTRTALGNVSLMPARSLEIARLLLSTADMPARKGAVIGHLRIDKQNKAAQKSLYDLALSASTEQQVAALDCLAALSTAGMLLPGLTPFIANSLRGTDPAVIEAALQVAGRQPDPSLHHQLVNFLSHRRYGRTAIMSLTALGDQALPLLPSPSEVTGQPLLIKRIASVAGKIATESARTWLLDQLAVVTPGLRKPLLDALNTYPPTDRDNVLYDRLLSDELALAHRLLYGKSEEPTPLLSDSLDYELTVVADRILLLLMGLYDRETVRNVRQSLSHQTAERRANSLELLENMTGAKTSGSHSRAIYAGLLALSDTALSLPDRLALLSPHVETSVYGQSIQAYICQQRNATFTDWTVQLCTSPTDLPSDPDFSPAMHHQSTTASTSTIERVFLLKSTSLFADTPANVLGSIAPIMKEVPFTDGQEIVRKGELGTSLFIIFDGRVGIYDGQQALAEMSKGDVFGELALLDAEPRSATVIAHGDVLLLRIDQDDFYDLMEERDELLRNIIRLLSRRIRTLNQGLSKE</sequence>
<feature type="transmembrane region" description="Helical" evidence="1">
    <location>
        <begin position="32"/>
        <end position="50"/>
    </location>
</feature>
<dbReference type="RefSeq" id="WP_166691708.1">
    <property type="nucleotide sequence ID" value="NZ_WAEL01000003.1"/>
</dbReference>
<feature type="transmembrane region" description="Helical" evidence="1">
    <location>
        <begin position="399"/>
        <end position="418"/>
    </location>
</feature>
<dbReference type="SUPFAM" id="SSF103473">
    <property type="entry name" value="MFS general substrate transporter"/>
    <property type="match status" value="1"/>
</dbReference>
<dbReference type="CDD" id="cd00038">
    <property type="entry name" value="CAP_ED"/>
    <property type="match status" value="1"/>
</dbReference>
<comment type="caution">
    <text evidence="4">The sequence shown here is derived from an EMBL/GenBank/DDBJ whole genome shotgun (WGS) entry which is preliminary data.</text>
</comment>
<gene>
    <name evidence="4" type="ORF">F7231_09245</name>
</gene>
<dbReference type="InterPro" id="IPR016024">
    <property type="entry name" value="ARM-type_fold"/>
</dbReference>
<feature type="transmembrane region" description="Helical" evidence="1">
    <location>
        <begin position="376"/>
        <end position="393"/>
    </location>
</feature>
<feature type="transmembrane region" description="Helical" evidence="1">
    <location>
        <begin position="178"/>
        <end position="196"/>
    </location>
</feature>
<dbReference type="PANTHER" id="PTHR23011">
    <property type="entry name" value="CYCLIC NUCLEOTIDE-BINDING DOMAIN CONTAINING PROTEIN"/>
    <property type="match status" value="1"/>
</dbReference>
<dbReference type="EMBL" id="WAEL01000003">
    <property type="protein sequence ID" value="NID10360.1"/>
    <property type="molecule type" value="Genomic_DNA"/>
</dbReference>
<dbReference type="InterPro" id="IPR036259">
    <property type="entry name" value="MFS_trans_sf"/>
</dbReference>
<dbReference type="InterPro" id="IPR014710">
    <property type="entry name" value="RmlC-like_jellyroll"/>
</dbReference>
<keyword evidence="1" id="KW-0812">Transmembrane</keyword>
<name>A0ABX0QDA3_9BACT</name>
<dbReference type="PROSITE" id="PS50887">
    <property type="entry name" value="GGDEF"/>
    <property type="match status" value="1"/>
</dbReference>
<dbReference type="InterPro" id="IPR000160">
    <property type="entry name" value="GGDEF_dom"/>
</dbReference>
<evidence type="ECO:0000256" key="1">
    <source>
        <dbReference type="SAM" id="Phobius"/>
    </source>
</evidence>
<feature type="transmembrane region" description="Helical" evidence="1">
    <location>
        <begin position="115"/>
        <end position="138"/>
    </location>
</feature>
<dbReference type="SUPFAM" id="SSF48371">
    <property type="entry name" value="ARM repeat"/>
    <property type="match status" value="1"/>
</dbReference>
<proteinExistence type="predicted"/>
<feature type="transmembrane region" description="Helical" evidence="1">
    <location>
        <begin position="226"/>
        <end position="248"/>
    </location>
</feature>
<keyword evidence="1" id="KW-1133">Transmembrane helix</keyword>
<feature type="domain" description="GGDEF" evidence="3">
    <location>
        <begin position="1013"/>
        <end position="1057"/>
    </location>
</feature>
<dbReference type="PRINTS" id="PR00103">
    <property type="entry name" value="CAMPKINASE"/>
</dbReference>
<dbReference type="InterPro" id="IPR018490">
    <property type="entry name" value="cNMP-bd_dom_sf"/>
</dbReference>
<dbReference type="PROSITE" id="PS00888">
    <property type="entry name" value="CNMP_BINDING_1"/>
    <property type="match status" value="1"/>
</dbReference>
<protein>
    <submittedName>
        <fullName evidence="4">Cyclic nucleotide-binding domain-containing protein</fullName>
    </submittedName>
</protein>
<dbReference type="SUPFAM" id="SSF51206">
    <property type="entry name" value="cAMP-binding domain-like"/>
    <property type="match status" value="1"/>
</dbReference>